<feature type="transmembrane region" description="Helical" evidence="8">
    <location>
        <begin position="199"/>
        <end position="221"/>
    </location>
</feature>
<dbReference type="Pfam" id="PF12832">
    <property type="entry name" value="MFS_1_like"/>
    <property type="match status" value="1"/>
</dbReference>
<keyword evidence="4" id="KW-0997">Cell inner membrane</keyword>
<dbReference type="AlphaFoldDB" id="Q7MAD6"/>
<feature type="transmembrane region" description="Helical" evidence="8">
    <location>
        <begin position="12"/>
        <end position="33"/>
    </location>
</feature>
<dbReference type="Proteomes" id="UP000000422">
    <property type="component" value="Chromosome"/>
</dbReference>
<dbReference type="PIRSF" id="PIRSF004925">
    <property type="entry name" value="HcaT"/>
    <property type="match status" value="1"/>
</dbReference>
<evidence type="ECO:0000256" key="1">
    <source>
        <dbReference type="ARBA" id="ARBA00004429"/>
    </source>
</evidence>
<dbReference type="PANTHER" id="PTHR23522">
    <property type="entry name" value="BLL5896 PROTEIN"/>
    <property type="match status" value="1"/>
</dbReference>
<dbReference type="STRING" id="273121.WS0317"/>
<evidence type="ECO:0000256" key="6">
    <source>
        <dbReference type="ARBA" id="ARBA00022989"/>
    </source>
</evidence>
<name>Q7MAD6_WOLSU</name>
<feature type="transmembrane region" description="Helical" evidence="8">
    <location>
        <begin position="286"/>
        <end position="310"/>
    </location>
</feature>
<sequence>MTMPLPPWIRLSGLYFFYFAYIGVLMVYLPKILIERGLSAFEIGLLYAVIPLMRFIVPFLFWRWLRLDARFFFGALWGFWLSVILLIPFIDSFAALLLIHLLMGVTTSVIPPYGDTVALQELGKERYGKVRLFGSLGFVFTVWFLASRFLDWDTVSLYLVLVSGLAVAFGYGVGRIPIQEEECVSLKECHTFTLKGHAALWISILFFQLSFGGFYNFFTVYGMDNGFNALEMSHLWIFGVVCEVVMLWFQTGIMKRFSLLTLIQFSTWMTVIRWALLSIFPGEAFWWYLAQSMHAFSFALYHTAMIGYLFSLYTPKKLAQQFYSGIGYGIGMFAGSILAGALYGPWLFLCMGGFALLSGLALYWHGRVVW</sequence>
<evidence type="ECO:0000259" key="9">
    <source>
        <dbReference type="Pfam" id="PF12832"/>
    </source>
</evidence>
<keyword evidence="2" id="KW-0813">Transport</keyword>
<feature type="transmembrane region" description="Helical" evidence="8">
    <location>
        <begin position="346"/>
        <end position="364"/>
    </location>
</feature>
<dbReference type="GO" id="GO:0015528">
    <property type="term" value="F:lactose:proton symporter activity"/>
    <property type="evidence" value="ECO:0007669"/>
    <property type="project" value="TreeGrafter"/>
</dbReference>
<feature type="transmembrane region" description="Helical" evidence="8">
    <location>
        <begin position="77"/>
        <end position="99"/>
    </location>
</feature>
<evidence type="ECO:0000256" key="7">
    <source>
        <dbReference type="ARBA" id="ARBA00023136"/>
    </source>
</evidence>
<dbReference type="PANTHER" id="PTHR23522:SF10">
    <property type="entry name" value="3-PHENYLPROPIONIC ACID TRANSPORTER-RELATED"/>
    <property type="match status" value="1"/>
</dbReference>
<dbReference type="SUPFAM" id="SSF103473">
    <property type="entry name" value="MFS general substrate transporter"/>
    <property type="match status" value="1"/>
</dbReference>
<feature type="transmembrane region" description="Helical" evidence="8">
    <location>
        <begin position="233"/>
        <end position="250"/>
    </location>
</feature>
<gene>
    <name evidence="10" type="ordered locus">WS0317</name>
</gene>
<dbReference type="GO" id="GO:0030395">
    <property type="term" value="F:lactose binding"/>
    <property type="evidence" value="ECO:0007669"/>
    <property type="project" value="TreeGrafter"/>
</dbReference>
<proteinExistence type="predicted"/>
<evidence type="ECO:0000313" key="11">
    <source>
        <dbReference type="Proteomes" id="UP000000422"/>
    </source>
</evidence>
<reference evidence="10 11" key="1">
    <citation type="journal article" date="2003" name="Proc. Natl. Acad. Sci. U.S.A.">
        <title>Complete genome sequence and analysis of Wolinella succinogenes.</title>
        <authorList>
            <person name="Baar C."/>
            <person name="Eppinger M."/>
            <person name="Raddatz G."/>
            <person name="Simon JM."/>
            <person name="Lanz C."/>
            <person name="Klimmek O."/>
            <person name="Nandakumar R."/>
            <person name="Gross R."/>
            <person name="Rosinus A."/>
            <person name="Keller H."/>
            <person name="Jagtap P."/>
            <person name="Linke B."/>
            <person name="Meyer F."/>
            <person name="Lederer H."/>
            <person name="Schuster S.C."/>
        </authorList>
    </citation>
    <scope>NUCLEOTIDE SEQUENCE [LARGE SCALE GENOMIC DNA]</scope>
    <source>
        <strain evidence="11">ATCC 29543 / DSM 1740 / CCUG 13145 / JCM 31913 / LMG 7466 / NCTC 11488 / FDC 602W</strain>
    </source>
</reference>
<dbReference type="Gene3D" id="1.20.1250.20">
    <property type="entry name" value="MFS general substrate transporter like domains"/>
    <property type="match status" value="1"/>
</dbReference>
<dbReference type="eggNOG" id="COG2814">
    <property type="taxonomic scope" value="Bacteria"/>
</dbReference>
<keyword evidence="3" id="KW-1003">Cell membrane</keyword>
<comment type="subcellular location">
    <subcellularLocation>
        <location evidence="1">Cell inner membrane</location>
        <topology evidence="1">Multi-pass membrane protein</topology>
    </subcellularLocation>
</comment>
<feature type="transmembrane region" description="Helical" evidence="8">
    <location>
        <begin position="156"/>
        <end position="178"/>
    </location>
</feature>
<dbReference type="KEGG" id="wsu:WS0317"/>
<dbReference type="InterPro" id="IPR024989">
    <property type="entry name" value="MFS_assoc_dom"/>
</dbReference>
<evidence type="ECO:0000256" key="3">
    <source>
        <dbReference type="ARBA" id="ARBA00022475"/>
    </source>
</evidence>
<keyword evidence="5 8" id="KW-0812">Transmembrane</keyword>
<keyword evidence="11" id="KW-1185">Reference proteome</keyword>
<protein>
    <submittedName>
        <fullName evidence="10">PUTATIVE MFS METABOLITE TRANSPORTER</fullName>
    </submittedName>
</protein>
<feature type="transmembrane region" description="Helical" evidence="8">
    <location>
        <begin position="132"/>
        <end position="150"/>
    </location>
</feature>
<dbReference type="HOGENOM" id="CLU_013133_6_0_7"/>
<evidence type="ECO:0000256" key="8">
    <source>
        <dbReference type="SAM" id="Phobius"/>
    </source>
</evidence>
<organism evidence="11">
    <name type="scientific">Wolinella succinogenes (strain ATCC 29543 / DSM 1740 / CCUG 13145 / JCM 31913 / LMG 7466 / NCTC 11488 / FDC 602W)</name>
    <name type="common">Vibrio succinogenes</name>
    <dbReference type="NCBI Taxonomy" id="273121"/>
    <lineage>
        <taxon>Bacteria</taxon>
        <taxon>Pseudomonadati</taxon>
        <taxon>Campylobacterota</taxon>
        <taxon>Epsilonproteobacteria</taxon>
        <taxon>Campylobacterales</taxon>
        <taxon>Helicobacteraceae</taxon>
        <taxon>Wolinella</taxon>
    </lineage>
</organism>
<dbReference type="EMBL" id="BX571657">
    <property type="protein sequence ID" value="CAE09468.1"/>
    <property type="molecule type" value="Genomic_DNA"/>
</dbReference>
<keyword evidence="6 8" id="KW-1133">Transmembrane helix</keyword>
<feature type="transmembrane region" description="Helical" evidence="8">
    <location>
        <begin position="257"/>
        <end position="280"/>
    </location>
</feature>
<dbReference type="GO" id="GO:0005886">
    <property type="term" value="C:plasma membrane"/>
    <property type="evidence" value="ECO:0007669"/>
    <property type="project" value="UniProtKB-SubCell"/>
</dbReference>
<evidence type="ECO:0000313" key="10">
    <source>
        <dbReference type="EMBL" id="CAE09468.1"/>
    </source>
</evidence>
<evidence type="ECO:0000256" key="4">
    <source>
        <dbReference type="ARBA" id="ARBA00022519"/>
    </source>
</evidence>
<evidence type="ECO:0000256" key="5">
    <source>
        <dbReference type="ARBA" id="ARBA00022692"/>
    </source>
</evidence>
<dbReference type="InterPro" id="IPR026032">
    <property type="entry name" value="HcaT-like"/>
</dbReference>
<keyword evidence="7 8" id="KW-0472">Membrane</keyword>
<accession>Q7MAD6</accession>
<dbReference type="InterPro" id="IPR036259">
    <property type="entry name" value="MFS_trans_sf"/>
</dbReference>
<feature type="transmembrane region" description="Helical" evidence="8">
    <location>
        <begin position="322"/>
        <end position="340"/>
    </location>
</feature>
<feature type="domain" description="Major facilitator superfamily associated" evidence="9">
    <location>
        <begin position="9"/>
        <end position="343"/>
    </location>
</feature>
<feature type="transmembrane region" description="Helical" evidence="8">
    <location>
        <begin position="45"/>
        <end position="65"/>
    </location>
</feature>
<evidence type="ECO:0000256" key="2">
    <source>
        <dbReference type="ARBA" id="ARBA00022448"/>
    </source>
</evidence>